<accession>A0A1I8FCP6</accession>
<dbReference type="AlphaFoldDB" id="A0A1I8FCP6"/>
<evidence type="ECO:0000313" key="2">
    <source>
        <dbReference type="WBParaSite" id="maker-unitig_29582-snap-gene-0.2-mRNA-1"/>
    </source>
</evidence>
<dbReference type="InterPro" id="IPR011333">
    <property type="entry name" value="SKP1/BTB/POZ_sf"/>
</dbReference>
<proteinExistence type="predicted"/>
<sequence>LLSGYGNMRSICKRFIDQGTSACISAFHLGFLCKIYRGGSRISDCMRSRASKATSYGVLERFPAPACPCWPPCDRMTRRMTSTGASTTLSGIRRCSPIFLHFYRTDELHIRHNLCGNVVKREFEFWGMYEQDIEPAGWTSYSQAAECKETLAGIDNTFLTGKAAQKESWEAETNGWIKFRRKVWAILEDPSTSMASR</sequence>
<evidence type="ECO:0000313" key="1">
    <source>
        <dbReference type="Proteomes" id="UP000095280"/>
    </source>
</evidence>
<protein>
    <submittedName>
        <fullName evidence="2">WWE domain-containing protein</fullName>
    </submittedName>
</protein>
<name>A0A1I8FCP6_9PLAT</name>
<dbReference type="GO" id="GO:0005249">
    <property type="term" value="F:voltage-gated potassium channel activity"/>
    <property type="evidence" value="ECO:0007669"/>
    <property type="project" value="InterPro"/>
</dbReference>
<dbReference type="GO" id="GO:0008076">
    <property type="term" value="C:voltage-gated potassium channel complex"/>
    <property type="evidence" value="ECO:0007669"/>
    <property type="project" value="InterPro"/>
</dbReference>
<keyword evidence="1" id="KW-1185">Reference proteome</keyword>
<dbReference type="WBParaSite" id="maker-unitig_29582-snap-gene-0.2-mRNA-1">
    <property type="protein sequence ID" value="maker-unitig_29582-snap-gene-0.2-mRNA-1"/>
    <property type="gene ID" value="maker-unitig_29582-snap-gene-0.2"/>
</dbReference>
<dbReference type="InterPro" id="IPR003974">
    <property type="entry name" value="K_chnl_volt-dep_Kv3"/>
</dbReference>
<dbReference type="SUPFAM" id="SSF54695">
    <property type="entry name" value="POZ domain"/>
    <property type="match status" value="1"/>
</dbReference>
<dbReference type="Proteomes" id="UP000095280">
    <property type="component" value="Unplaced"/>
</dbReference>
<reference evidence="2" key="1">
    <citation type="submission" date="2016-11" db="UniProtKB">
        <authorList>
            <consortium name="WormBaseParasite"/>
        </authorList>
    </citation>
    <scope>IDENTIFICATION</scope>
</reference>
<dbReference type="Gene3D" id="3.30.710.10">
    <property type="entry name" value="Potassium Channel Kv1.1, Chain A"/>
    <property type="match status" value="1"/>
</dbReference>
<organism evidence="1 2">
    <name type="scientific">Macrostomum lignano</name>
    <dbReference type="NCBI Taxonomy" id="282301"/>
    <lineage>
        <taxon>Eukaryota</taxon>
        <taxon>Metazoa</taxon>
        <taxon>Spiralia</taxon>
        <taxon>Lophotrochozoa</taxon>
        <taxon>Platyhelminthes</taxon>
        <taxon>Rhabditophora</taxon>
        <taxon>Macrostomorpha</taxon>
        <taxon>Macrostomida</taxon>
        <taxon>Macrostomidae</taxon>
        <taxon>Macrostomum</taxon>
    </lineage>
</organism>
<dbReference type="PRINTS" id="PR01498">
    <property type="entry name" value="SHAWCHANNEL"/>
</dbReference>